<feature type="transmembrane region" description="Helical" evidence="5">
    <location>
        <begin position="410"/>
        <end position="433"/>
    </location>
</feature>
<organism evidence="7 8">
    <name type="scientific">Amphibalanus amphitrite</name>
    <name type="common">Striped barnacle</name>
    <name type="synonym">Balanus amphitrite</name>
    <dbReference type="NCBI Taxonomy" id="1232801"/>
    <lineage>
        <taxon>Eukaryota</taxon>
        <taxon>Metazoa</taxon>
        <taxon>Ecdysozoa</taxon>
        <taxon>Arthropoda</taxon>
        <taxon>Crustacea</taxon>
        <taxon>Multicrustacea</taxon>
        <taxon>Cirripedia</taxon>
        <taxon>Thoracica</taxon>
        <taxon>Thoracicalcarea</taxon>
        <taxon>Balanomorpha</taxon>
        <taxon>Balanoidea</taxon>
        <taxon>Balanidae</taxon>
        <taxon>Amphibalaninae</taxon>
        <taxon>Amphibalanus</taxon>
    </lineage>
</organism>
<evidence type="ECO:0000256" key="2">
    <source>
        <dbReference type="ARBA" id="ARBA00022692"/>
    </source>
</evidence>
<reference evidence="7 8" key="1">
    <citation type="submission" date="2019-07" db="EMBL/GenBank/DDBJ databases">
        <title>Draft genome assembly of a fouling barnacle, Amphibalanus amphitrite (Darwin, 1854): The first reference genome for Thecostraca.</title>
        <authorList>
            <person name="Kim W."/>
        </authorList>
    </citation>
    <scope>NUCLEOTIDE SEQUENCE [LARGE SCALE GENOMIC DNA]</scope>
    <source>
        <strain evidence="7">SNU_AA5</strain>
        <tissue evidence="7">Soma without cirri and trophi</tissue>
    </source>
</reference>
<dbReference type="EMBL" id="VIIS01001180">
    <property type="protein sequence ID" value="KAF0301253.1"/>
    <property type="molecule type" value="Genomic_DNA"/>
</dbReference>
<dbReference type="PROSITE" id="PS50850">
    <property type="entry name" value="MFS"/>
    <property type="match status" value="1"/>
</dbReference>
<dbReference type="InterPro" id="IPR020846">
    <property type="entry name" value="MFS_dom"/>
</dbReference>
<feature type="transmembrane region" description="Helical" evidence="5">
    <location>
        <begin position="379"/>
        <end position="398"/>
    </location>
</feature>
<accession>A0A6A4W5N5</accession>
<feature type="transmembrane region" description="Helical" evidence="5">
    <location>
        <begin position="445"/>
        <end position="465"/>
    </location>
</feature>
<keyword evidence="2 5" id="KW-0812">Transmembrane</keyword>
<dbReference type="Gene3D" id="1.20.1250.20">
    <property type="entry name" value="MFS general substrate transporter like domains"/>
    <property type="match status" value="2"/>
</dbReference>
<keyword evidence="8" id="KW-1185">Reference proteome</keyword>
<comment type="caution">
    <text evidence="7">The sequence shown here is derived from an EMBL/GenBank/DDBJ whole genome shotgun (WGS) entry which is preliminary data.</text>
</comment>
<comment type="subcellular location">
    <subcellularLocation>
        <location evidence="1">Membrane</location>
        <topology evidence="1">Multi-pass membrane protein</topology>
    </subcellularLocation>
</comment>
<feature type="transmembrane region" description="Helical" evidence="5">
    <location>
        <begin position="353"/>
        <end position="372"/>
    </location>
</feature>
<name>A0A6A4W5N5_AMPAM</name>
<evidence type="ECO:0000256" key="5">
    <source>
        <dbReference type="SAM" id="Phobius"/>
    </source>
</evidence>
<keyword evidence="3 5" id="KW-1133">Transmembrane helix</keyword>
<dbReference type="OrthoDB" id="2250022at2759"/>
<evidence type="ECO:0000256" key="1">
    <source>
        <dbReference type="ARBA" id="ARBA00004141"/>
    </source>
</evidence>
<dbReference type="FunFam" id="1.20.1250.20:FF:000532">
    <property type="entry name" value="SLC (SoLute Carrier) homolog"/>
    <property type="match status" value="1"/>
</dbReference>
<dbReference type="InterPro" id="IPR011701">
    <property type="entry name" value="MFS"/>
</dbReference>
<feature type="transmembrane region" description="Helical" evidence="5">
    <location>
        <begin position="141"/>
        <end position="160"/>
    </location>
</feature>
<protein>
    <submittedName>
        <fullName evidence="7">Putative transporter slc-17.2</fullName>
    </submittedName>
</protein>
<feature type="transmembrane region" description="Helical" evidence="5">
    <location>
        <begin position="316"/>
        <end position="341"/>
    </location>
</feature>
<evidence type="ECO:0000313" key="7">
    <source>
        <dbReference type="EMBL" id="KAF0301253.1"/>
    </source>
</evidence>
<dbReference type="AlphaFoldDB" id="A0A6A4W5N5"/>
<dbReference type="Pfam" id="PF07690">
    <property type="entry name" value="MFS_1"/>
    <property type="match status" value="1"/>
</dbReference>
<proteinExistence type="predicted"/>
<gene>
    <name evidence="7" type="primary">C38C10.2</name>
    <name evidence="7" type="ORF">FJT64_026396</name>
</gene>
<dbReference type="Proteomes" id="UP000440578">
    <property type="component" value="Unassembled WGS sequence"/>
</dbReference>
<evidence type="ECO:0000256" key="4">
    <source>
        <dbReference type="ARBA" id="ARBA00023136"/>
    </source>
</evidence>
<feature type="transmembrane region" description="Helical" evidence="5">
    <location>
        <begin position="180"/>
        <end position="201"/>
    </location>
</feature>
<dbReference type="PANTHER" id="PTHR11662:SF399">
    <property type="entry name" value="FI19708P1-RELATED"/>
    <property type="match status" value="1"/>
</dbReference>
<dbReference type="GO" id="GO:0016020">
    <property type="term" value="C:membrane"/>
    <property type="evidence" value="ECO:0007669"/>
    <property type="project" value="UniProtKB-SubCell"/>
</dbReference>
<feature type="transmembrane region" description="Helical" evidence="5">
    <location>
        <begin position="91"/>
        <end position="111"/>
    </location>
</feature>
<evidence type="ECO:0000259" key="6">
    <source>
        <dbReference type="PROSITE" id="PS50850"/>
    </source>
</evidence>
<keyword evidence="4 5" id="KW-0472">Membrane</keyword>
<dbReference type="SUPFAM" id="SSF103473">
    <property type="entry name" value="MFS general substrate transporter"/>
    <property type="match status" value="1"/>
</dbReference>
<dbReference type="InterPro" id="IPR036259">
    <property type="entry name" value="MFS_trans_sf"/>
</dbReference>
<dbReference type="GO" id="GO:0022857">
    <property type="term" value="F:transmembrane transporter activity"/>
    <property type="evidence" value="ECO:0007669"/>
    <property type="project" value="InterPro"/>
</dbReference>
<dbReference type="GO" id="GO:0006820">
    <property type="term" value="P:monoatomic anion transport"/>
    <property type="evidence" value="ECO:0007669"/>
    <property type="project" value="TreeGrafter"/>
</dbReference>
<dbReference type="InterPro" id="IPR050382">
    <property type="entry name" value="MFS_Na/Anion_cotransporter"/>
</dbReference>
<feature type="transmembrane region" description="Helical" evidence="5">
    <location>
        <begin position="276"/>
        <end position="295"/>
    </location>
</feature>
<feature type="domain" description="Major facilitator superfamily (MFS) profile" evidence="6">
    <location>
        <begin position="35"/>
        <end position="470"/>
    </location>
</feature>
<evidence type="ECO:0000313" key="8">
    <source>
        <dbReference type="Proteomes" id="UP000440578"/>
    </source>
</evidence>
<dbReference type="PANTHER" id="PTHR11662">
    <property type="entry name" value="SOLUTE CARRIER FAMILY 17"/>
    <property type="match status" value="1"/>
</dbReference>
<evidence type="ECO:0000256" key="3">
    <source>
        <dbReference type="ARBA" id="ARBA00022989"/>
    </source>
</evidence>
<sequence>MTSEKSPHPETGQSAAEDANHTPRFGILFSWRMAVTLLCLLGGTASMLGRVVTSFAVLCMVREEGADNDTSPVDGGQVTGEFAWSKQYQGVVLSAYFYGYVAALVIGGWVADRFPSHKVAICSAVLQCVPMLLIPEATRAYSWAIIVLRVLQGIAASAYYPSFNVILRNWSASGEWTLLFSIAWSGGYLGSASAFLVSSRLCQLQWDGGWPTAFYFSALVVALWTVLACLFLTESPQDHRFASYAEKKYLASQPHMQATNNTKIQPVSLWTLLCNLQVWIIMLSYFVTSWFFASLNITLPMFMKEGFDFDISQNGFVSALPSIAMCIMMIVGGNLCHYLHVEKGISTTNTRKISAAAGLFIPAACMAVVINLPVSQRVLGVILISLAQGMSSIVIGSGPVSGAADIAPQYIGLIWGLASSFGNTTGFLSPLIATAMTPNGTLQEWCYFFIISIVLMVLLCLLILWKWESQVQPFACAEKLERRQKSYRHADTIVALEEVN</sequence>
<feature type="transmembrane region" description="Helical" evidence="5">
    <location>
        <begin position="29"/>
        <end position="52"/>
    </location>
</feature>
<feature type="transmembrane region" description="Helical" evidence="5">
    <location>
        <begin position="213"/>
        <end position="233"/>
    </location>
</feature>